<sequence length="516" mass="56532">MTIGKEWWRNAVIYQVYPRSFADGNGDGTGDLIGVRDRVPYLARLGVDAIWLSPFYTSPLADGGYDVADFRDVDPRFGTLADFDAMLTAAHEAGIKVIVDIVPNHSSSAHEWFQAALAAGPGSPERERYIFRDSPSKSGPDGPPNDWQSVFHGSAWTQVDDGQWYLHLFDSSQPDFNWENPEVREEFLGVLRFWLDRGVDGFRVDVAHGLMKEPGLPAIGTPQSIEMLGTTKSPYFDVDTVHEIYRDWRPVLDSYPGDRMAVAEAWVESPERRVMYVRPDELHQAFNFDLLMAEFTAADFRKVIDAELAINASVSASATWVLSNHDRPRHVTRYGDGALGLARARAATLLMLALPGSAYVYQGEELGLNEVLDLPEDVLDDPTWKRSGGTDRGRDGCRVPLPWASTGSSLGFGAGGSWLPQPPAWAAISAEAQDGVEGSTLELYRAAIKARHENPAGESIEWLPETDGDVLSFSNGSVRVTANFGSTPVPFTGDAIVSSAPIVDGMLPANATAWSR</sequence>
<dbReference type="FunFam" id="3.90.400.10:FF:000001">
    <property type="entry name" value="Maltase A3, isoform A"/>
    <property type="match status" value="1"/>
</dbReference>
<dbReference type="EMBL" id="BSTX01000004">
    <property type="protein sequence ID" value="GLZ80320.1"/>
    <property type="molecule type" value="Genomic_DNA"/>
</dbReference>
<evidence type="ECO:0000256" key="2">
    <source>
        <dbReference type="ARBA" id="ARBA00023180"/>
    </source>
</evidence>
<proteinExistence type="inferred from homology"/>
<dbReference type="InterPro" id="IPR006047">
    <property type="entry name" value="GH13_cat_dom"/>
</dbReference>
<comment type="caution">
    <text evidence="4">The sequence shown here is derived from an EMBL/GenBank/DDBJ whole genome shotgun (WGS) entry which is preliminary data.</text>
</comment>
<evidence type="ECO:0000259" key="3">
    <source>
        <dbReference type="SMART" id="SM00642"/>
    </source>
</evidence>
<evidence type="ECO:0000313" key="5">
    <source>
        <dbReference type="Proteomes" id="UP001165079"/>
    </source>
</evidence>
<name>A0A9W6SNW2_9ACTN</name>
<dbReference type="InterPro" id="IPR017853">
    <property type="entry name" value="GH"/>
</dbReference>
<organism evidence="4 5">
    <name type="scientific">Actinorhabdospora filicis</name>
    <dbReference type="NCBI Taxonomy" id="1785913"/>
    <lineage>
        <taxon>Bacteria</taxon>
        <taxon>Bacillati</taxon>
        <taxon>Actinomycetota</taxon>
        <taxon>Actinomycetes</taxon>
        <taxon>Micromonosporales</taxon>
        <taxon>Micromonosporaceae</taxon>
        <taxon>Actinorhabdospora</taxon>
    </lineage>
</organism>
<dbReference type="Proteomes" id="UP001165079">
    <property type="component" value="Unassembled WGS sequence"/>
</dbReference>
<dbReference type="RefSeq" id="WP_285665473.1">
    <property type="nucleotide sequence ID" value="NZ_BSTX01000004.1"/>
</dbReference>
<keyword evidence="4" id="KW-0326">Glycosidase</keyword>
<dbReference type="Gene3D" id="3.90.400.10">
    <property type="entry name" value="Oligo-1,6-glucosidase, Domain 2"/>
    <property type="match status" value="1"/>
</dbReference>
<evidence type="ECO:0000256" key="1">
    <source>
        <dbReference type="ARBA" id="ARBA00008061"/>
    </source>
</evidence>
<dbReference type="SUPFAM" id="SSF51445">
    <property type="entry name" value="(Trans)glycosidases"/>
    <property type="match status" value="1"/>
</dbReference>
<protein>
    <submittedName>
        <fullName evidence="4">Glycosidase</fullName>
    </submittedName>
</protein>
<evidence type="ECO:0000313" key="4">
    <source>
        <dbReference type="EMBL" id="GLZ80320.1"/>
    </source>
</evidence>
<dbReference type="PANTHER" id="PTHR10357">
    <property type="entry name" value="ALPHA-AMYLASE FAMILY MEMBER"/>
    <property type="match status" value="1"/>
</dbReference>
<keyword evidence="4" id="KW-0378">Hydrolase</keyword>
<keyword evidence="5" id="KW-1185">Reference proteome</keyword>
<dbReference type="GO" id="GO:0009313">
    <property type="term" value="P:oligosaccharide catabolic process"/>
    <property type="evidence" value="ECO:0007669"/>
    <property type="project" value="TreeGrafter"/>
</dbReference>
<dbReference type="PANTHER" id="PTHR10357:SF179">
    <property type="entry name" value="NEUTRAL AND BASIC AMINO ACID TRANSPORT PROTEIN RBAT"/>
    <property type="match status" value="1"/>
</dbReference>
<dbReference type="SMART" id="SM00642">
    <property type="entry name" value="Aamy"/>
    <property type="match status" value="1"/>
</dbReference>
<dbReference type="AlphaFoldDB" id="A0A9W6SNW2"/>
<dbReference type="CDD" id="cd11332">
    <property type="entry name" value="AmyAc_OligoGlu_TS"/>
    <property type="match status" value="1"/>
</dbReference>
<dbReference type="Gene3D" id="3.20.20.80">
    <property type="entry name" value="Glycosidases"/>
    <property type="match status" value="2"/>
</dbReference>
<keyword evidence="2" id="KW-0325">Glycoprotein</keyword>
<accession>A0A9W6SNW2</accession>
<dbReference type="InterPro" id="IPR045857">
    <property type="entry name" value="O16G_dom_2"/>
</dbReference>
<dbReference type="GO" id="GO:0004556">
    <property type="term" value="F:alpha-amylase activity"/>
    <property type="evidence" value="ECO:0007669"/>
    <property type="project" value="TreeGrafter"/>
</dbReference>
<feature type="domain" description="Glycosyl hydrolase family 13 catalytic" evidence="3">
    <location>
        <begin position="15"/>
        <end position="398"/>
    </location>
</feature>
<dbReference type="Pfam" id="PF00128">
    <property type="entry name" value="Alpha-amylase"/>
    <property type="match status" value="1"/>
</dbReference>
<reference evidence="4" key="1">
    <citation type="submission" date="2023-03" db="EMBL/GenBank/DDBJ databases">
        <title>Actinorhabdospora filicis NBRC 111898.</title>
        <authorList>
            <person name="Ichikawa N."/>
            <person name="Sato H."/>
            <person name="Tonouchi N."/>
        </authorList>
    </citation>
    <scope>NUCLEOTIDE SEQUENCE</scope>
    <source>
        <strain evidence="4">NBRC 111898</strain>
    </source>
</reference>
<comment type="similarity">
    <text evidence="1">Belongs to the glycosyl hydrolase 13 family.</text>
</comment>
<gene>
    <name evidence="4" type="ORF">Afil01_51270</name>
</gene>